<dbReference type="EMBL" id="FPHI01000004">
    <property type="protein sequence ID" value="SFV52361.1"/>
    <property type="molecule type" value="Genomic_DNA"/>
</dbReference>
<keyword evidence="2 8" id="KW-0436">Ligase</keyword>
<dbReference type="InterPro" id="IPR020061">
    <property type="entry name" value="Glu_tRNA_lig_a-bdl"/>
</dbReference>
<dbReference type="GO" id="GO:0005524">
    <property type="term" value="F:ATP binding"/>
    <property type="evidence" value="ECO:0007669"/>
    <property type="project" value="UniProtKB-KW"/>
</dbReference>
<feature type="domain" description="Glutamyl/glutaminyl-tRNA synthetase class Ib catalytic" evidence="7">
    <location>
        <begin position="3"/>
        <end position="280"/>
    </location>
</feature>
<proteinExistence type="inferred from homology"/>
<dbReference type="InterPro" id="IPR008925">
    <property type="entry name" value="aa_tRNA-synth_I_cd-bd_sf"/>
</dbReference>
<evidence type="ECO:0000259" key="7">
    <source>
        <dbReference type="Pfam" id="PF00749"/>
    </source>
</evidence>
<dbReference type="GO" id="GO:0004818">
    <property type="term" value="F:glutamate-tRNA ligase activity"/>
    <property type="evidence" value="ECO:0007669"/>
    <property type="project" value="TreeGrafter"/>
</dbReference>
<dbReference type="GO" id="GO:0000049">
    <property type="term" value="F:tRNA binding"/>
    <property type="evidence" value="ECO:0007669"/>
    <property type="project" value="InterPro"/>
</dbReference>
<dbReference type="SUPFAM" id="SSF48163">
    <property type="entry name" value="An anticodon-binding domain of class I aminoacyl-tRNA synthetases"/>
    <property type="match status" value="1"/>
</dbReference>
<name>A0A1W1BFR9_9ZZZZ</name>
<dbReference type="PANTHER" id="PTHR43311">
    <property type="entry name" value="GLUTAMATE--TRNA LIGASE"/>
    <property type="match status" value="1"/>
</dbReference>
<dbReference type="Pfam" id="PF00749">
    <property type="entry name" value="tRNA-synt_1c"/>
    <property type="match status" value="1"/>
</dbReference>
<dbReference type="InterPro" id="IPR000924">
    <property type="entry name" value="Glu/Gln-tRNA-synth"/>
</dbReference>
<dbReference type="PANTHER" id="PTHR43311:SF2">
    <property type="entry name" value="GLUTAMATE--TRNA LIGASE, MITOCHONDRIAL-RELATED"/>
    <property type="match status" value="1"/>
</dbReference>
<gene>
    <name evidence="8" type="ORF">MNB_SV-3-943</name>
</gene>
<accession>A0A1W1BFR9</accession>
<dbReference type="InterPro" id="IPR014729">
    <property type="entry name" value="Rossmann-like_a/b/a_fold"/>
</dbReference>
<evidence type="ECO:0000256" key="2">
    <source>
        <dbReference type="ARBA" id="ARBA00022598"/>
    </source>
</evidence>
<evidence type="ECO:0000256" key="6">
    <source>
        <dbReference type="ARBA" id="ARBA00023146"/>
    </source>
</evidence>
<keyword evidence="4" id="KW-0067">ATP-binding</keyword>
<dbReference type="Gene3D" id="1.10.1160.10">
    <property type="entry name" value="Glutamyl-trna Synthetase, Domain 2"/>
    <property type="match status" value="1"/>
</dbReference>
<evidence type="ECO:0000256" key="3">
    <source>
        <dbReference type="ARBA" id="ARBA00022741"/>
    </source>
</evidence>
<dbReference type="EC" id="6.1.1.24" evidence="8"/>
<dbReference type="GO" id="GO:0005829">
    <property type="term" value="C:cytosol"/>
    <property type="evidence" value="ECO:0007669"/>
    <property type="project" value="TreeGrafter"/>
</dbReference>
<dbReference type="InterPro" id="IPR020058">
    <property type="entry name" value="Glu/Gln-tRNA-synth_Ib_cat-dom"/>
</dbReference>
<organism evidence="8">
    <name type="scientific">hydrothermal vent metagenome</name>
    <dbReference type="NCBI Taxonomy" id="652676"/>
    <lineage>
        <taxon>unclassified sequences</taxon>
        <taxon>metagenomes</taxon>
        <taxon>ecological metagenomes</taxon>
    </lineage>
</organism>
<keyword evidence="3" id="KW-0547">Nucleotide-binding</keyword>
<reference evidence="8" key="1">
    <citation type="submission" date="2016-10" db="EMBL/GenBank/DDBJ databases">
        <authorList>
            <person name="de Groot N.N."/>
        </authorList>
    </citation>
    <scope>NUCLEOTIDE SEQUENCE</scope>
</reference>
<dbReference type="Gene3D" id="3.40.50.620">
    <property type="entry name" value="HUPs"/>
    <property type="match status" value="1"/>
</dbReference>
<keyword evidence="6" id="KW-0030">Aminoacyl-tRNA synthetase</keyword>
<dbReference type="SUPFAM" id="SSF52374">
    <property type="entry name" value="Nucleotidylyl transferase"/>
    <property type="match status" value="1"/>
</dbReference>
<dbReference type="GO" id="GO:0050561">
    <property type="term" value="F:glutamate-tRNA(Gln) ligase activity"/>
    <property type="evidence" value="ECO:0007669"/>
    <property type="project" value="UniProtKB-EC"/>
</dbReference>
<evidence type="ECO:0000256" key="1">
    <source>
        <dbReference type="ARBA" id="ARBA00007894"/>
    </source>
</evidence>
<sequence length="411" mass="47655">MLRFAQSPTGDMHIDDLHIAILNYLVAQQRDERFAVRIDDTEKTSVIEGKDTEIMQILEKFALKHTSVFHQSEHLNIHQTLAIRLLEENKAFICTCTEEHKSCYKNCEDFNTSQYTRLKESKTPFVIRLKKPLQDIIIHNLIQETRKIIPDEMDSFIILHVDSTPTKCFASACDDMLLGITMVITKEKDINSAAKTEHIKRQLGYSEETCYVHLPAITDTPTLKMLFEEGYLPDAIINYLILLTSANTPQEIFTLPEAITWFHLENIFKSSYKFDKEKLRSINREHLRRMDDKQLSTLFGFADADIGKLAKLYLEKVSTISELNVKIKTIFSPKNFQGAYKEQMRTLETLIQNAPMFQDYSTFETYLFKESELKKEVFLKVLKLLLTGEEDAPELSEIYPLIKPYLLEIAS</sequence>
<dbReference type="Gene3D" id="3.90.800.10">
    <property type="entry name" value="Glutamyl-tRNA Synthetase, Domain 3"/>
    <property type="match status" value="1"/>
</dbReference>
<dbReference type="PRINTS" id="PR00987">
    <property type="entry name" value="TRNASYNTHGLU"/>
</dbReference>
<comment type="similarity">
    <text evidence="1">Belongs to the class-I aminoacyl-tRNA synthetase family. Glutamate--tRNA ligase type 1 subfamily.</text>
</comment>
<dbReference type="InterPro" id="IPR049940">
    <property type="entry name" value="GluQ/Sye"/>
</dbReference>
<evidence type="ECO:0000313" key="8">
    <source>
        <dbReference type="EMBL" id="SFV52361.1"/>
    </source>
</evidence>
<dbReference type="GO" id="GO:0006424">
    <property type="term" value="P:glutamyl-tRNA aminoacylation"/>
    <property type="evidence" value="ECO:0007669"/>
    <property type="project" value="TreeGrafter"/>
</dbReference>
<keyword evidence="5" id="KW-0648">Protein biosynthesis</keyword>
<protein>
    <submittedName>
        <fullName evidence="8">Glutamyl-tRNA(Gln) synthetase</fullName>
        <ecNumber evidence="8">6.1.1.24</ecNumber>
    </submittedName>
</protein>
<evidence type="ECO:0000256" key="4">
    <source>
        <dbReference type="ARBA" id="ARBA00022840"/>
    </source>
</evidence>
<evidence type="ECO:0000256" key="5">
    <source>
        <dbReference type="ARBA" id="ARBA00022917"/>
    </source>
</evidence>
<dbReference type="AlphaFoldDB" id="A0A1W1BFR9"/>